<dbReference type="PROSITE" id="PS51462">
    <property type="entry name" value="NUDIX"/>
    <property type="match status" value="1"/>
</dbReference>
<organism evidence="18 19">
    <name type="scientific">Fibrobacter intestinalis</name>
    <dbReference type="NCBI Taxonomy" id="28122"/>
    <lineage>
        <taxon>Bacteria</taxon>
        <taxon>Pseudomonadati</taxon>
        <taxon>Fibrobacterota</taxon>
        <taxon>Fibrobacteria</taxon>
        <taxon>Fibrobacterales</taxon>
        <taxon>Fibrobacteraceae</taxon>
        <taxon>Fibrobacter</taxon>
    </lineage>
</organism>
<dbReference type="PRINTS" id="PR00502">
    <property type="entry name" value="NUDIXFAMILY"/>
</dbReference>
<comment type="catalytic activity">
    <reaction evidence="11">
        <text>8-oxo-GTP + H2O = 8-oxo-GMP + diphosphate + H(+)</text>
        <dbReference type="Rhea" id="RHEA:67616"/>
        <dbReference type="ChEBI" id="CHEBI:15377"/>
        <dbReference type="ChEBI" id="CHEBI:15378"/>
        <dbReference type="ChEBI" id="CHEBI:33019"/>
        <dbReference type="ChEBI" id="CHEBI:143553"/>
        <dbReference type="ChEBI" id="CHEBI:145694"/>
    </reaction>
</comment>
<evidence type="ECO:0000256" key="11">
    <source>
        <dbReference type="ARBA" id="ARBA00036904"/>
    </source>
</evidence>
<feature type="domain" description="Nudix hydrolase" evidence="17">
    <location>
        <begin position="2"/>
        <end position="129"/>
    </location>
</feature>
<dbReference type="GO" id="GO:0044715">
    <property type="term" value="F:8-oxo-dGDP phosphatase activity"/>
    <property type="evidence" value="ECO:0007669"/>
    <property type="project" value="TreeGrafter"/>
</dbReference>
<dbReference type="InterPro" id="IPR000086">
    <property type="entry name" value="NUDIX_hydrolase_dom"/>
</dbReference>
<accession>A0A1M6TJB9</accession>
<dbReference type="GO" id="GO:0006260">
    <property type="term" value="P:DNA replication"/>
    <property type="evidence" value="ECO:0007669"/>
    <property type="project" value="UniProtKB-KW"/>
</dbReference>
<keyword evidence="3" id="KW-0515">Mutator protein</keyword>
<dbReference type="GO" id="GO:0008413">
    <property type="term" value="F:8-oxo-7,8-dihydroguanosine triphosphate pyrophosphatase activity"/>
    <property type="evidence" value="ECO:0007669"/>
    <property type="project" value="TreeGrafter"/>
</dbReference>
<dbReference type="GO" id="GO:0006281">
    <property type="term" value="P:DNA repair"/>
    <property type="evidence" value="ECO:0007669"/>
    <property type="project" value="UniProtKB-KW"/>
</dbReference>
<evidence type="ECO:0000313" key="18">
    <source>
        <dbReference type="EMBL" id="SHK57040.1"/>
    </source>
</evidence>
<reference evidence="19" key="1">
    <citation type="submission" date="2016-11" db="EMBL/GenBank/DDBJ databases">
        <authorList>
            <person name="Varghese N."/>
            <person name="Submissions S."/>
        </authorList>
    </citation>
    <scope>NUCLEOTIDE SEQUENCE [LARGE SCALE GENOMIC DNA]</scope>
    <source>
        <strain evidence="19">UWOS</strain>
    </source>
</reference>
<evidence type="ECO:0000256" key="6">
    <source>
        <dbReference type="ARBA" id="ARBA00022763"/>
    </source>
</evidence>
<evidence type="ECO:0000313" key="19">
    <source>
        <dbReference type="Proteomes" id="UP000184275"/>
    </source>
</evidence>
<evidence type="ECO:0000256" key="8">
    <source>
        <dbReference type="ARBA" id="ARBA00022842"/>
    </source>
</evidence>
<sequence>MKSIEVVAGIIEDNHKIFATQRGYGEFKGAWEFPGGKIEPGESREQALARELKEELSIDVSVGDYLCSVNHDYPNFHLLMHCFFCKIIGGKPTLLEHESAKWLGFQDFRSVEWLPADLSVIDILEKQFSTSNR</sequence>
<dbReference type="Gene3D" id="3.90.79.10">
    <property type="entry name" value="Nucleoside Triphosphate Pyrophosphohydrolase"/>
    <property type="match status" value="1"/>
</dbReference>
<dbReference type="EMBL" id="FRAW01000010">
    <property type="protein sequence ID" value="SHK57040.1"/>
    <property type="molecule type" value="Genomic_DNA"/>
</dbReference>
<keyword evidence="9" id="KW-0234">DNA repair</keyword>
<evidence type="ECO:0000256" key="13">
    <source>
        <dbReference type="ARBA" id="ARBA00040794"/>
    </source>
</evidence>
<evidence type="ECO:0000256" key="16">
    <source>
        <dbReference type="ARBA" id="ARBA00042798"/>
    </source>
</evidence>
<keyword evidence="19" id="KW-1185">Reference proteome</keyword>
<evidence type="ECO:0000256" key="7">
    <source>
        <dbReference type="ARBA" id="ARBA00022801"/>
    </source>
</evidence>
<dbReference type="Proteomes" id="UP000184275">
    <property type="component" value="Unassembled WGS sequence"/>
</dbReference>
<evidence type="ECO:0000256" key="1">
    <source>
        <dbReference type="ARBA" id="ARBA00001946"/>
    </source>
</evidence>
<dbReference type="InterPro" id="IPR020476">
    <property type="entry name" value="Nudix_hydrolase"/>
</dbReference>
<evidence type="ECO:0000256" key="5">
    <source>
        <dbReference type="ARBA" id="ARBA00022723"/>
    </source>
</evidence>
<comment type="catalytic activity">
    <reaction evidence="10">
        <text>8-oxo-dGTP + H2O = 8-oxo-dGMP + diphosphate + H(+)</text>
        <dbReference type="Rhea" id="RHEA:31575"/>
        <dbReference type="ChEBI" id="CHEBI:15377"/>
        <dbReference type="ChEBI" id="CHEBI:15378"/>
        <dbReference type="ChEBI" id="CHEBI:33019"/>
        <dbReference type="ChEBI" id="CHEBI:63224"/>
        <dbReference type="ChEBI" id="CHEBI:77896"/>
        <dbReference type="EC" id="3.6.1.55"/>
    </reaction>
</comment>
<dbReference type="SUPFAM" id="SSF55811">
    <property type="entry name" value="Nudix"/>
    <property type="match status" value="1"/>
</dbReference>
<evidence type="ECO:0000256" key="3">
    <source>
        <dbReference type="ARBA" id="ARBA00022457"/>
    </source>
</evidence>
<evidence type="ECO:0000259" key="17">
    <source>
        <dbReference type="PROSITE" id="PS51462"/>
    </source>
</evidence>
<dbReference type="CDD" id="cd03425">
    <property type="entry name" value="NUDIX_MutT_NudA_like"/>
    <property type="match status" value="1"/>
</dbReference>
<dbReference type="AlphaFoldDB" id="A0A1M6TJB9"/>
<evidence type="ECO:0000256" key="14">
    <source>
        <dbReference type="ARBA" id="ARBA00041592"/>
    </source>
</evidence>
<dbReference type="PANTHER" id="PTHR47707:SF1">
    <property type="entry name" value="NUDIX HYDROLASE FAMILY PROTEIN"/>
    <property type="match status" value="1"/>
</dbReference>
<proteinExistence type="inferred from homology"/>
<dbReference type="GO" id="GO:0046872">
    <property type="term" value="F:metal ion binding"/>
    <property type="evidence" value="ECO:0007669"/>
    <property type="project" value="UniProtKB-KW"/>
</dbReference>
<dbReference type="InterPro" id="IPR015797">
    <property type="entry name" value="NUDIX_hydrolase-like_dom_sf"/>
</dbReference>
<evidence type="ECO:0000256" key="9">
    <source>
        <dbReference type="ARBA" id="ARBA00023204"/>
    </source>
</evidence>
<dbReference type="Pfam" id="PF00293">
    <property type="entry name" value="NUDIX"/>
    <property type="match status" value="1"/>
</dbReference>
<evidence type="ECO:0000256" key="15">
    <source>
        <dbReference type="ARBA" id="ARBA00041979"/>
    </source>
</evidence>
<keyword evidence="6" id="KW-0227">DNA damage</keyword>
<keyword evidence="7" id="KW-0378">Hydrolase</keyword>
<evidence type="ECO:0000256" key="12">
    <source>
        <dbReference type="ARBA" id="ARBA00038905"/>
    </source>
</evidence>
<gene>
    <name evidence="18" type="ORF">SAMN05720469_11027</name>
</gene>
<keyword evidence="8" id="KW-0460">Magnesium</keyword>
<comment type="cofactor">
    <cofactor evidence="1">
        <name>Mg(2+)</name>
        <dbReference type="ChEBI" id="CHEBI:18420"/>
    </cofactor>
</comment>
<evidence type="ECO:0000256" key="10">
    <source>
        <dbReference type="ARBA" id="ARBA00035861"/>
    </source>
</evidence>
<comment type="similarity">
    <text evidence="2">Belongs to the Nudix hydrolase family.</text>
</comment>
<dbReference type="GO" id="GO:0044716">
    <property type="term" value="F:8-oxo-GDP phosphatase activity"/>
    <property type="evidence" value="ECO:0007669"/>
    <property type="project" value="TreeGrafter"/>
</dbReference>
<evidence type="ECO:0000256" key="4">
    <source>
        <dbReference type="ARBA" id="ARBA00022705"/>
    </source>
</evidence>
<keyword evidence="5" id="KW-0479">Metal-binding</keyword>
<dbReference type="PANTHER" id="PTHR47707">
    <property type="entry name" value="8-OXO-DGTP DIPHOSPHATASE"/>
    <property type="match status" value="1"/>
</dbReference>
<name>A0A1M6TJB9_9BACT</name>
<dbReference type="EC" id="3.6.1.55" evidence="12"/>
<evidence type="ECO:0000256" key="2">
    <source>
        <dbReference type="ARBA" id="ARBA00005582"/>
    </source>
</evidence>
<dbReference type="RefSeq" id="WP_073303635.1">
    <property type="nucleotide sequence ID" value="NZ_FRAW01000010.1"/>
</dbReference>
<dbReference type="GO" id="GO:0035539">
    <property type="term" value="F:8-oxo-7,8-dihydrodeoxyguanosine triphosphate pyrophosphatase activity"/>
    <property type="evidence" value="ECO:0007669"/>
    <property type="project" value="UniProtKB-EC"/>
</dbReference>
<protein>
    <recommendedName>
        <fullName evidence="13">8-oxo-dGTP diphosphatase</fullName>
        <ecNumber evidence="12">3.6.1.55</ecNumber>
    </recommendedName>
    <alternativeName>
        <fullName evidence="16">7,8-dihydro-8-oxoguanine-triphosphatase</fullName>
    </alternativeName>
    <alternativeName>
        <fullName evidence="15">Mutator protein MutT</fullName>
    </alternativeName>
    <alternativeName>
        <fullName evidence="14">dGTP pyrophosphohydrolase</fullName>
    </alternativeName>
</protein>
<dbReference type="InterPro" id="IPR047127">
    <property type="entry name" value="MutT-like"/>
</dbReference>
<keyword evidence="4" id="KW-0235">DNA replication</keyword>